<evidence type="ECO:0000313" key="2">
    <source>
        <dbReference type="EMBL" id="AOJ07768.1"/>
    </source>
</evidence>
<dbReference type="AlphaFoldDB" id="A0A1B4FVN9"/>
<evidence type="ECO:0000313" key="3">
    <source>
        <dbReference type="Proteomes" id="UP000067711"/>
    </source>
</evidence>
<accession>A0A1B4FVN9</accession>
<sequence>MNANALHRGGAQPACLDRTPGDERERAEPPAAMDARATIACRASHVDAVSHDASHVARRFRHSQARAGAQLGCEFCRTIR</sequence>
<gene>
    <name evidence="2" type="ORF">WS71_10960</name>
</gene>
<proteinExistence type="predicted"/>
<evidence type="ECO:0000256" key="1">
    <source>
        <dbReference type="SAM" id="MobiDB-lite"/>
    </source>
</evidence>
<organism evidence="2 3">
    <name type="scientific">Burkholderia mayonis</name>
    <dbReference type="NCBI Taxonomy" id="1385591"/>
    <lineage>
        <taxon>Bacteria</taxon>
        <taxon>Pseudomonadati</taxon>
        <taxon>Pseudomonadota</taxon>
        <taxon>Betaproteobacteria</taxon>
        <taxon>Burkholderiales</taxon>
        <taxon>Burkholderiaceae</taxon>
        <taxon>Burkholderia</taxon>
        <taxon>pseudomallei group</taxon>
    </lineage>
</organism>
<name>A0A1B4FVN9_9BURK</name>
<feature type="region of interest" description="Disordered" evidence="1">
    <location>
        <begin position="1"/>
        <end position="29"/>
    </location>
</feature>
<protein>
    <submittedName>
        <fullName evidence="2">Uncharacterized protein</fullName>
    </submittedName>
</protein>
<dbReference type="EMBL" id="CP013388">
    <property type="protein sequence ID" value="AOJ07768.1"/>
    <property type="molecule type" value="Genomic_DNA"/>
</dbReference>
<feature type="compositionally biased region" description="Basic and acidic residues" evidence="1">
    <location>
        <begin position="19"/>
        <end position="28"/>
    </location>
</feature>
<dbReference type="Proteomes" id="UP000067711">
    <property type="component" value="Chromosome 2"/>
</dbReference>
<reference evidence="2 3" key="1">
    <citation type="submission" date="2015-12" db="EMBL/GenBank/DDBJ databases">
        <title>Diversity of Burkholderia near neighbor genomes.</title>
        <authorList>
            <person name="Sahl J."/>
            <person name="Wagner D."/>
            <person name="Keim P."/>
        </authorList>
    </citation>
    <scope>NUCLEOTIDE SEQUENCE [LARGE SCALE GENOMIC DNA]</scope>
    <source>
        <strain evidence="2 3">BDU8</strain>
    </source>
</reference>